<dbReference type="Pfam" id="PF01513">
    <property type="entry name" value="NAD_kinase"/>
    <property type="match status" value="1"/>
</dbReference>
<dbReference type="Proteomes" id="UP000427373">
    <property type="component" value="Chromosome"/>
</dbReference>
<gene>
    <name evidence="2" type="ORF">D1869_07245</name>
    <name evidence="1" type="ORF">HNQ62_000279</name>
</gene>
<evidence type="ECO:0000313" key="1">
    <source>
        <dbReference type="EMBL" id="MBB5252561.1"/>
    </source>
</evidence>
<dbReference type="Pfam" id="PF20143">
    <property type="entry name" value="NAD_kinase_C"/>
    <property type="match status" value="1"/>
</dbReference>
<dbReference type="InterPro" id="IPR017438">
    <property type="entry name" value="ATP-NAD_kinase_N"/>
</dbReference>
<keyword evidence="2" id="KW-0418">Kinase</keyword>
<dbReference type="SUPFAM" id="SSF111331">
    <property type="entry name" value="NAD kinase/diacylglycerol kinase-like"/>
    <property type="match status" value="1"/>
</dbReference>
<accession>A0A650CH36</accession>
<organism evidence="2 3">
    <name type="scientific">Sulfurisphaera ohwakuensis</name>
    <dbReference type="NCBI Taxonomy" id="69656"/>
    <lineage>
        <taxon>Archaea</taxon>
        <taxon>Thermoproteota</taxon>
        <taxon>Thermoprotei</taxon>
        <taxon>Sulfolobales</taxon>
        <taxon>Sulfolobaceae</taxon>
        <taxon>Sulfurisphaera</taxon>
    </lineage>
</organism>
<dbReference type="InterPro" id="IPR011386">
    <property type="entry name" value="Put_ATP-NAD_kin"/>
</dbReference>
<reference evidence="2 3" key="1">
    <citation type="submission" date="2019-10" db="EMBL/GenBank/DDBJ databases">
        <title>Genome Sequences from Six Type Strain Members of the Archaeal Family Sulfolobaceae: Acidianus ambivalens, Acidianus infernus, Metallosphaera prunae, Stygiolobus azoricus, Sulfolobus metallicus, and Sulfurisphaera ohwakuensis.</title>
        <authorList>
            <person name="Counts J.A."/>
            <person name="Kelly R.M."/>
        </authorList>
    </citation>
    <scope>NUCLEOTIDE SEQUENCE [LARGE SCALE GENOMIC DNA]</scope>
    <source>
        <strain evidence="2 3">TA-1</strain>
    </source>
</reference>
<name>A0A650CH36_SULOH</name>
<dbReference type="GeneID" id="42801030"/>
<dbReference type="Gene3D" id="3.40.50.10330">
    <property type="entry name" value="Probable inorganic polyphosphate/atp-NAD kinase, domain 1"/>
    <property type="match status" value="1"/>
</dbReference>
<dbReference type="KEGG" id="soh:D1869_07245"/>
<dbReference type="EMBL" id="JACHFY010000001">
    <property type="protein sequence ID" value="MBB5252561.1"/>
    <property type="molecule type" value="Genomic_DNA"/>
</dbReference>
<dbReference type="PANTHER" id="PTHR40697:SF2">
    <property type="entry name" value="ATP-NAD KINASE-RELATED"/>
    <property type="match status" value="1"/>
</dbReference>
<sequence length="366" mass="41096">MLKKIGFLINPIAGSGGRIGHKGSDDLYFENPEIPIKIKRFLSLAPKKEVEYIVAENKMGEIYFNNDFKFTVIETLNKEKTTREDTIYVTNRFLELKCDIIVFAGGDGTARDIYSVVDQKIPILGIPSGVKMHSGVFANTPEAAAIILTKYVNGEATLTDAEILDVDEEEYRKGRYDVKLYGIAKTVTFGNYLTPSKEEIISNEEELEAIAEYVINNLIRDNEYYIFGSGSTVKYILKKLGYKTNFLAIDITYGKKLVKTSVNYYDLLNLTGELNLILTPIGKQGFLIGRGNQEIGPEVLKKIRRDKIIIVSTRSKLNTIDCLRIDTGNPLLDRKFQGIYKVIVGYGEFVAIKTCDNTSVVDNDIT</sequence>
<dbReference type="RefSeq" id="WP_156014533.1">
    <property type="nucleotide sequence ID" value="NZ_CP045484.1"/>
</dbReference>
<dbReference type="Proteomes" id="UP000582213">
    <property type="component" value="Unassembled WGS sequence"/>
</dbReference>
<dbReference type="GO" id="GO:0003951">
    <property type="term" value="F:NAD+ kinase activity"/>
    <property type="evidence" value="ECO:0007669"/>
    <property type="project" value="InterPro"/>
</dbReference>
<dbReference type="AlphaFoldDB" id="A0A650CH36"/>
<dbReference type="InterPro" id="IPR002504">
    <property type="entry name" value="NADK"/>
</dbReference>
<dbReference type="PIRSF" id="PIRSF016907">
    <property type="entry name" value="Kin_ATP-NAD"/>
    <property type="match status" value="1"/>
</dbReference>
<dbReference type="OrthoDB" id="56451at2157"/>
<dbReference type="EMBL" id="CP045484">
    <property type="protein sequence ID" value="QGR16995.1"/>
    <property type="molecule type" value="Genomic_DNA"/>
</dbReference>
<proteinExistence type="predicted"/>
<dbReference type="InterPro" id="IPR039065">
    <property type="entry name" value="AcoX-like"/>
</dbReference>
<evidence type="ECO:0000313" key="4">
    <source>
        <dbReference type="Proteomes" id="UP000582213"/>
    </source>
</evidence>
<reference evidence="1 4" key="2">
    <citation type="submission" date="2020-08" db="EMBL/GenBank/DDBJ databases">
        <title>Genomic Encyclopedia of Type Strains, Phase IV (KMG-IV): sequencing the most valuable type-strain genomes for metagenomic binning, comparative biology and taxonomic classification.</title>
        <authorList>
            <person name="Goeker M."/>
        </authorList>
    </citation>
    <scope>NUCLEOTIDE SEQUENCE [LARGE SCALE GENOMIC DNA]</scope>
    <source>
        <strain evidence="1 4">DSM 12421</strain>
    </source>
</reference>
<protein>
    <submittedName>
        <fullName evidence="2">ATP-NAD kinase</fullName>
    </submittedName>
    <submittedName>
        <fullName evidence="1">Putative polyphosphate/ATP-dependent NAD kinase</fullName>
    </submittedName>
</protein>
<dbReference type="GO" id="GO:0006741">
    <property type="term" value="P:NADP+ biosynthetic process"/>
    <property type="evidence" value="ECO:0007669"/>
    <property type="project" value="InterPro"/>
</dbReference>
<dbReference type="PANTHER" id="PTHR40697">
    <property type="entry name" value="ACETOIN CATABOLISM PROTEIN X"/>
    <property type="match status" value="1"/>
</dbReference>
<keyword evidence="3" id="KW-1185">Reference proteome</keyword>
<evidence type="ECO:0000313" key="3">
    <source>
        <dbReference type="Proteomes" id="UP000427373"/>
    </source>
</evidence>
<dbReference type="InterPro" id="IPR016064">
    <property type="entry name" value="NAD/diacylglycerol_kinase_sf"/>
</dbReference>
<evidence type="ECO:0000313" key="2">
    <source>
        <dbReference type="EMBL" id="QGR16995.1"/>
    </source>
</evidence>
<keyword evidence="2" id="KW-0808">Transferase</keyword>